<dbReference type="HOGENOM" id="CLU_1815247_0_0_1"/>
<dbReference type="AlphaFoldDB" id="C0NF23"/>
<gene>
    <name evidence="1" type="ORF">HCBG_01489</name>
</gene>
<dbReference type="RefSeq" id="XP_045290325.1">
    <property type="nucleotide sequence ID" value="XM_045428539.1"/>
</dbReference>
<proteinExistence type="predicted"/>
<dbReference type="GeneID" id="69034506"/>
<name>C0NF23_AJECG</name>
<protein>
    <submittedName>
        <fullName evidence="1">Uncharacterized protein</fullName>
    </submittedName>
</protein>
<dbReference type="EMBL" id="GG663364">
    <property type="protein sequence ID" value="EEH09844.1"/>
    <property type="molecule type" value="Genomic_DNA"/>
</dbReference>
<dbReference type="InParanoid" id="C0NF23"/>
<evidence type="ECO:0000313" key="1">
    <source>
        <dbReference type="EMBL" id="EEH09844.1"/>
    </source>
</evidence>
<organism evidence="1 2">
    <name type="scientific">Ajellomyces capsulatus (strain G186AR / H82 / ATCC MYA-2454 / RMSCC 2432)</name>
    <name type="common">Darling's disease fungus</name>
    <name type="synonym">Histoplasma capsulatum</name>
    <dbReference type="NCBI Taxonomy" id="447093"/>
    <lineage>
        <taxon>Eukaryota</taxon>
        <taxon>Fungi</taxon>
        <taxon>Dikarya</taxon>
        <taxon>Ascomycota</taxon>
        <taxon>Pezizomycotina</taxon>
        <taxon>Eurotiomycetes</taxon>
        <taxon>Eurotiomycetidae</taxon>
        <taxon>Onygenales</taxon>
        <taxon>Ajellomycetaceae</taxon>
        <taxon>Histoplasma</taxon>
    </lineage>
</organism>
<keyword evidence="2" id="KW-1185">Reference proteome</keyword>
<evidence type="ECO:0000313" key="2">
    <source>
        <dbReference type="Proteomes" id="UP000001631"/>
    </source>
</evidence>
<dbReference type="Proteomes" id="UP000001631">
    <property type="component" value="Unassembled WGS sequence"/>
</dbReference>
<reference evidence="1" key="1">
    <citation type="submission" date="2009-02" db="EMBL/GenBank/DDBJ databases">
        <title>The Genome Sequence of Ajellomyces capsulatus strain G186AR.</title>
        <authorList>
            <consortium name="The Broad Institute Genome Sequencing Platform"/>
            <person name="Champion M."/>
            <person name="Cuomo C."/>
            <person name="Ma L.-J."/>
            <person name="Henn M.R."/>
            <person name="Sil A."/>
            <person name="Goldman B."/>
            <person name="Young S.K."/>
            <person name="Kodira C.D."/>
            <person name="Zeng Q."/>
            <person name="Koehrsen M."/>
            <person name="Alvarado L."/>
            <person name="Berlin A."/>
            <person name="Borenstein D."/>
            <person name="Chen Z."/>
            <person name="Engels R."/>
            <person name="Freedman E."/>
            <person name="Gellesch M."/>
            <person name="Goldberg J."/>
            <person name="Griggs A."/>
            <person name="Gujja S."/>
            <person name="Heiman D."/>
            <person name="Hepburn T."/>
            <person name="Howarth C."/>
            <person name="Jen D."/>
            <person name="Larson L."/>
            <person name="Lewis B."/>
            <person name="Mehta T."/>
            <person name="Park D."/>
            <person name="Pearson M."/>
            <person name="Roberts A."/>
            <person name="Saif S."/>
            <person name="Shea T."/>
            <person name="Shenoy N."/>
            <person name="Sisk P."/>
            <person name="Stolte C."/>
            <person name="Sykes S."/>
            <person name="Walk T."/>
            <person name="White J."/>
            <person name="Yandava C."/>
            <person name="Klein B."/>
            <person name="McEwen J.G."/>
            <person name="Puccia R."/>
            <person name="Goldman G.H."/>
            <person name="Felipe M.S."/>
            <person name="Nino-Vega G."/>
            <person name="San-Blas G."/>
            <person name="Taylor J."/>
            <person name="Mendoza L."/>
            <person name="Galagan J."/>
            <person name="Nusbaum C."/>
            <person name="Birren B."/>
        </authorList>
    </citation>
    <scope>NUCLEOTIDE SEQUENCE</scope>
    <source>
        <strain evidence="1">G186AR</strain>
    </source>
</reference>
<accession>C0NF23</accession>
<sequence length="142" mass="15980">MVIGHLLILPLPYHVLPDHVGGPTQALPHVTHTYHFESESISKVNARDTSIIEQIFTEQIPSFDLRAQQQDPKRQLRAVARQQLWVLRGASFDTSPMVLPDMGFIHLFGPRMLVLAQGKWQNIEKPGLVIGRGIAIYSHSIT</sequence>